<dbReference type="EMBL" id="CP042582">
    <property type="protein sequence ID" value="QEX21781.1"/>
    <property type="molecule type" value="Genomic_DNA"/>
</dbReference>
<evidence type="ECO:0000313" key="5">
    <source>
        <dbReference type="Proteomes" id="UP000325797"/>
    </source>
</evidence>
<dbReference type="SUPFAM" id="SSF53383">
    <property type="entry name" value="PLP-dependent transferases"/>
    <property type="match status" value="1"/>
</dbReference>
<dbReference type="Proteomes" id="UP000325797">
    <property type="component" value="Chromosome"/>
</dbReference>
<organism evidence="4 5">
    <name type="scientific">Hypericibacter adhaerens</name>
    <dbReference type="NCBI Taxonomy" id="2602016"/>
    <lineage>
        <taxon>Bacteria</taxon>
        <taxon>Pseudomonadati</taxon>
        <taxon>Pseudomonadota</taxon>
        <taxon>Alphaproteobacteria</taxon>
        <taxon>Rhodospirillales</taxon>
        <taxon>Dongiaceae</taxon>
        <taxon>Hypericibacter</taxon>
    </lineage>
</organism>
<dbReference type="InterPro" id="IPR015422">
    <property type="entry name" value="PyrdxlP-dep_Trfase_small"/>
</dbReference>
<proteinExistence type="inferred from homology"/>
<dbReference type="AlphaFoldDB" id="A0A5J6MWW8"/>
<dbReference type="InterPro" id="IPR015424">
    <property type="entry name" value="PyrdxlP-dep_Trfase"/>
</dbReference>
<keyword evidence="2 3" id="KW-0663">Pyridoxal phosphate</keyword>
<keyword evidence="4" id="KW-0808">Transferase</keyword>
<dbReference type="NCBIfam" id="NF005453">
    <property type="entry name" value="PRK07046.1"/>
    <property type="match status" value="1"/>
</dbReference>
<evidence type="ECO:0000256" key="1">
    <source>
        <dbReference type="ARBA" id="ARBA00001933"/>
    </source>
</evidence>
<accession>A0A5J6MWW8</accession>
<dbReference type="GO" id="GO:0030170">
    <property type="term" value="F:pyridoxal phosphate binding"/>
    <property type="evidence" value="ECO:0007669"/>
    <property type="project" value="InterPro"/>
</dbReference>
<dbReference type="OrthoDB" id="9801052at2"/>
<dbReference type="InterPro" id="IPR015421">
    <property type="entry name" value="PyrdxlP-dep_Trfase_major"/>
</dbReference>
<comment type="similarity">
    <text evidence="3">Belongs to the class-III pyridoxal-phosphate-dependent aminotransferase family.</text>
</comment>
<dbReference type="GO" id="GO:0008483">
    <property type="term" value="F:transaminase activity"/>
    <property type="evidence" value="ECO:0007669"/>
    <property type="project" value="UniProtKB-KW"/>
</dbReference>
<sequence length="462" mass="49639">MSLTTPARGGRPVLDPARLAFLTAQEEQRFLADRPRSRALLERARAHMPGGVPMGWMTAMHGHAPIFAAEGDGAWFTDIDGHRYLDMNQADLSMNVGFGPPAVVAAVADRMRRGSQFMLPTEDAVWCAEALAERWDLPYWQFTLSASGANAEIIRLARHASGRDKILMFDGKYHGHIEDSLVIMADGKVKPELHGLTPDHAAHARMVPFNDLNAVERALKPRDVALCIVEPALTNVGVVLPDEGFHAGLRELTGHYGTFLALDETHTQIASPGGLKQLWQLEADAVGLGKTIGGGVPIGAYGLSEVLAQPLKTPPSMPGAPMESVGGVATGGTLYGNALSLAACRAALSQVLTPQGFARTAALGTQLADGLAGLFAAASLDWQVHRLTSRSGFTFADHLPRNAAEARALAQPALYRLLRLWMANREVWESVATAGPTVSFAMAEAEVAFYLERMRDFLADIL</sequence>
<evidence type="ECO:0000256" key="3">
    <source>
        <dbReference type="RuleBase" id="RU003560"/>
    </source>
</evidence>
<evidence type="ECO:0000313" key="4">
    <source>
        <dbReference type="EMBL" id="QEX21781.1"/>
    </source>
</evidence>
<dbReference type="RefSeq" id="WP_151116579.1">
    <property type="nucleotide sequence ID" value="NZ_CP042582.1"/>
</dbReference>
<dbReference type="Pfam" id="PF00202">
    <property type="entry name" value="Aminotran_3"/>
    <property type="match status" value="1"/>
</dbReference>
<dbReference type="PANTHER" id="PTHR43713:SF3">
    <property type="entry name" value="GLUTAMATE-1-SEMIALDEHYDE 2,1-AMINOMUTASE 1, CHLOROPLASTIC-RELATED"/>
    <property type="match status" value="1"/>
</dbReference>
<protein>
    <submittedName>
        <fullName evidence="4">Aspartate aminotransferase family protein</fullName>
    </submittedName>
</protein>
<dbReference type="PANTHER" id="PTHR43713">
    <property type="entry name" value="GLUTAMATE-1-SEMIALDEHYDE 2,1-AMINOMUTASE"/>
    <property type="match status" value="1"/>
</dbReference>
<dbReference type="KEGG" id="hadh:FRZ61_17100"/>
<reference evidence="4 5" key="1">
    <citation type="submission" date="2019-08" db="EMBL/GenBank/DDBJ databases">
        <title>Hyperibacter terrae gen. nov., sp. nov. and Hyperibacter viscosus sp. nov., two new members in the family Rhodospirillaceae isolated from the rhizosphere of Hypericum perforatum.</title>
        <authorList>
            <person name="Noviana Z."/>
        </authorList>
    </citation>
    <scope>NUCLEOTIDE SEQUENCE [LARGE SCALE GENOMIC DNA]</scope>
    <source>
        <strain evidence="4 5">R5959</strain>
    </source>
</reference>
<keyword evidence="5" id="KW-1185">Reference proteome</keyword>
<gene>
    <name evidence="4" type="ORF">FRZ61_17100</name>
</gene>
<evidence type="ECO:0000256" key="2">
    <source>
        <dbReference type="ARBA" id="ARBA00022898"/>
    </source>
</evidence>
<keyword evidence="4" id="KW-0032">Aminotransferase</keyword>
<dbReference type="InterPro" id="IPR005814">
    <property type="entry name" value="Aminotrans_3"/>
</dbReference>
<dbReference type="Gene3D" id="3.90.1150.10">
    <property type="entry name" value="Aspartate Aminotransferase, domain 1"/>
    <property type="match status" value="1"/>
</dbReference>
<comment type="cofactor">
    <cofactor evidence="1">
        <name>pyridoxal 5'-phosphate</name>
        <dbReference type="ChEBI" id="CHEBI:597326"/>
    </cofactor>
</comment>
<dbReference type="Gene3D" id="3.40.640.10">
    <property type="entry name" value="Type I PLP-dependent aspartate aminotransferase-like (Major domain)"/>
    <property type="match status" value="1"/>
</dbReference>
<name>A0A5J6MWW8_9PROT</name>